<accession>A0A8S1MBY5</accession>
<dbReference type="PANTHER" id="PTHR11802">
    <property type="entry name" value="SERINE PROTEASE FAMILY S10 SERINE CARBOXYPEPTIDASE"/>
    <property type="match status" value="1"/>
</dbReference>
<dbReference type="GO" id="GO:0006508">
    <property type="term" value="P:proteolysis"/>
    <property type="evidence" value="ECO:0007669"/>
    <property type="project" value="InterPro"/>
</dbReference>
<organism evidence="1 2">
    <name type="scientific">Paramecium primaurelia</name>
    <dbReference type="NCBI Taxonomy" id="5886"/>
    <lineage>
        <taxon>Eukaryota</taxon>
        <taxon>Sar</taxon>
        <taxon>Alveolata</taxon>
        <taxon>Ciliophora</taxon>
        <taxon>Intramacronucleata</taxon>
        <taxon>Oligohymenophorea</taxon>
        <taxon>Peniculida</taxon>
        <taxon>Parameciidae</taxon>
        <taxon>Paramecium</taxon>
    </lineage>
</organism>
<comment type="caution">
    <text evidence="1">The sequence shown here is derived from an EMBL/GenBank/DDBJ whole genome shotgun (WGS) entry which is preliminary data.</text>
</comment>
<evidence type="ECO:0000313" key="1">
    <source>
        <dbReference type="EMBL" id="CAD8072774.1"/>
    </source>
</evidence>
<dbReference type="Pfam" id="PF00450">
    <property type="entry name" value="Peptidase_S10"/>
    <property type="match status" value="1"/>
</dbReference>
<dbReference type="InterPro" id="IPR001563">
    <property type="entry name" value="Peptidase_S10"/>
</dbReference>
<protein>
    <submittedName>
        <fullName evidence="1">Uncharacterized protein</fullName>
    </submittedName>
</protein>
<keyword evidence="2" id="KW-1185">Reference proteome</keyword>
<gene>
    <name evidence="1" type="ORF">PPRIM_AZ9-3.1.T0500017</name>
</gene>
<name>A0A8S1MBY5_PARPR</name>
<proteinExistence type="predicted"/>
<dbReference type="AlphaFoldDB" id="A0A8S1MBY5"/>
<dbReference type="EMBL" id="CAJJDM010000050">
    <property type="protein sequence ID" value="CAD8072774.1"/>
    <property type="molecule type" value="Genomic_DNA"/>
</dbReference>
<dbReference type="PANTHER" id="PTHR11802:SF201">
    <property type="entry name" value="CARBOXYPEPTIDASE"/>
    <property type="match status" value="1"/>
</dbReference>
<reference evidence="1" key="1">
    <citation type="submission" date="2021-01" db="EMBL/GenBank/DDBJ databases">
        <authorList>
            <consortium name="Genoscope - CEA"/>
            <person name="William W."/>
        </authorList>
    </citation>
    <scope>NUCLEOTIDE SEQUENCE</scope>
</reference>
<evidence type="ECO:0000313" key="2">
    <source>
        <dbReference type="Proteomes" id="UP000688137"/>
    </source>
</evidence>
<dbReference type="GO" id="GO:0004185">
    <property type="term" value="F:serine-type carboxypeptidase activity"/>
    <property type="evidence" value="ECO:0007669"/>
    <property type="project" value="InterPro"/>
</dbReference>
<dbReference type="Proteomes" id="UP000688137">
    <property type="component" value="Unassembled WGS sequence"/>
</dbReference>
<sequence length="213" mass="25214">MIAAFTDLDLTPLFQNLLILKRIHILRQHQQTDQVMLLANILELKSPIYIRYSYGTVRTSMDESTAKYNRHALIEFFVKFPNFQNQKFYNNGESNADIYVPILTQGIVKYNEYQLILKFQELTLKVQQLEMVALIQVSVLYQDIFFKDIDQTFMEDMASLVKKPIKKSLINFTELQPHNVKLYQKRFQLKYSALIFLQLKLIQCLFQMCVLHS</sequence>